<keyword evidence="4 5" id="KW-0472">Membrane</keyword>
<dbReference type="InterPro" id="IPR037185">
    <property type="entry name" value="EmrE-like"/>
</dbReference>
<dbReference type="SUPFAM" id="SSF103481">
    <property type="entry name" value="Multidrug resistance efflux transporter EmrE"/>
    <property type="match status" value="2"/>
</dbReference>
<evidence type="ECO:0000313" key="8">
    <source>
        <dbReference type="Proteomes" id="UP000054549"/>
    </source>
</evidence>
<feature type="domain" description="EamA" evidence="6">
    <location>
        <begin position="18"/>
        <end position="151"/>
    </location>
</feature>
<feature type="transmembrane region" description="Helical" evidence="5">
    <location>
        <begin position="79"/>
        <end position="100"/>
    </location>
</feature>
<feature type="transmembrane region" description="Helical" evidence="5">
    <location>
        <begin position="302"/>
        <end position="320"/>
    </location>
</feature>
<feature type="transmembrane region" description="Helical" evidence="5">
    <location>
        <begin position="247"/>
        <end position="267"/>
    </location>
</feature>
<dbReference type="Proteomes" id="UP000054549">
    <property type="component" value="Unassembled WGS sequence"/>
</dbReference>
<evidence type="ECO:0000259" key="6">
    <source>
        <dbReference type="Pfam" id="PF00892"/>
    </source>
</evidence>
<evidence type="ECO:0000256" key="2">
    <source>
        <dbReference type="ARBA" id="ARBA00022692"/>
    </source>
</evidence>
<protein>
    <recommendedName>
        <fullName evidence="6">EamA domain-containing protein</fullName>
    </recommendedName>
</protein>
<name>A0A0C2S7Q0_AMAMK</name>
<feature type="transmembrane region" description="Helical" evidence="5">
    <location>
        <begin position="183"/>
        <end position="207"/>
    </location>
</feature>
<evidence type="ECO:0000313" key="7">
    <source>
        <dbReference type="EMBL" id="KIL58810.1"/>
    </source>
</evidence>
<dbReference type="InterPro" id="IPR000620">
    <property type="entry name" value="EamA_dom"/>
</dbReference>
<evidence type="ECO:0000256" key="4">
    <source>
        <dbReference type="ARBA" id="ARBA00023136"/>
    </source>
</evidence>
<organism evidence="7 8">
    <name type="scientific">Amanita muscaria (strain Koide BX008)</name>
    <dbReference type="NCBI Taxonomy" id="946122"/>
    <lineage>
        <taxon>Eukaryota</taxon>
        <taxon>Fungi</taxon>
        <taxon>Dikarya</taxon>
        <taxon>Basidiomycota</taxon>
        <taxon>Agaricomycotina</taxon>
        <taxon>Agaricomycetes</taxon>
        <taxon>Agaricomycetidae</taxon>
        <taxon>Agaricales</taxon>
        <taxon>Pluteineae</taxon>
        <taxon>Amanitaceae</taxon>
        <taxon>Amanita</taxon>
    </lineage>
</organism>
<comment type="subcellular location">
    <subcellularLocation>
        <location evidence="1">Membrane</location>
        <topology evidence="1">Multi-pass membrane protein</topology>
    </subcellularLocation>
</comment>
<feature type="transmembrane region" description="Helical" evidence="5">
    <location>
        <begin position="48"/>
        <end position="67"/>
    </location>
</feature>
<feature type="transmembrane region" description="Helical" evidence="5">
    <location>
        <begin position="219"/>
        <end position="241"/>
    </location>
</feature>
<accession>A0A0C2S7Q0</accession>
<feature type="transmembrane region" description="Helical" evidence="5">
    <location>
        <begin position="106"/>
        <end position="128"/>
    </location>
</feature>
<feature type="domain" description="EamA" evidence="6">
    <location>
        <begin position="189"/>
        <end position="318"/>
    </location>
</feature>
<dbReference type="PANTHER" id="PTHR22911">
    <property type="entry name" value="ACYL-MALONYL CONDENSING ENZYME-RELATED"/>
    <property type="match status" value="1"/>
</dbReference>
<dbReference type="AlphaFoldDB" id="A0A0C2S7Q0"/>
<dbReference type="InParanoid" id="A0A0C2S7Q0"/>
<evidence type="ECO:0000256" key="5">
    <source>
        <dbReference type="SAM" id="Phobius"/>
    </source>
</evidence>
<feature type="transmembrane region" description="Helical" evidence="5">
    <location>
        <begin position="279"/>
        <end position="296"/>
    </location>
</feature>
<dbReference type="GO" id="GO:0016020">
    <property type="term" value="C:membrane"/>
    <property type="evidence" value="ECO:0007669"/>
    <property type="project" value="UniProtKB-SubCell"/>
</dbReference>
<keyword evidence="8" id="KW-1185">Reference proteome</keyword>
<dbReference type="HOGENOM" id="CLU_032828_4_1_1"/>
<feature type="transmembrane region" description="Helical" evidence="5">
    <location>
        <begin position="140"/>
        <end position="163"/>
    </location>
</feature>
<dbReference type="EMBL" id="KN818329">
    <property type="protein sequence ID" value="KIL58810.1"/>
    <property type="molecule type" value="Genomic_DNA"/>
</dbReference>
<gene>
    <name evidence="7" type="ORF">M378DRAFT_15276</name>
</gene>
<dbReference type="Pfam" id="PF00892">
    <property type="entry name" value="EamA"/>
    <property type="match status" value="2"/>
</dbReference>
<proteinExistence type="predicted"/>
<dbReference type="Gene3D" id="1.10.3730.20">
    <property type="match status" value="1"/>
</dbReference>
<keyword evidence="2 5" id="KW-0812">Transmembrane</keyword>
<feature type="transmembrane region" description="Helical" evidence="5">
    <location>
        <begin position="18"/>
        <end position="36"/>
    </location>
</feature>
<dbReference type="PANTHER" id="PTHR22911:SF6">
    <property type="entry name" value="SOLUTE CARRIER FAMILY 35 MEMBER G1"/>
    <property type="match status" value="1"/>
</dbReference>
<evidence type="ECO:0000256" key="3">
    <source>
        <dbReference type="ARBA" id="ARBA00022989"/>
    </source>
</evidence>
<dbReference type="OrthoDB" id="306876at2759"/>
<keyword evidence="3 5" id="KW-1133">Transmembrane helix</keyword>
<evidence type="ECO:0000256" key="1">
    <source>
        <dbReference type="ARBA" id="ARBA00004141"/>
    </source>
</evidence>
<dbReference type="STRING" id="946122.A0A0C2S7Q0"/>
<reference evidence="7 8" key="1">
    <citation type="submission" date="2014-04" db="EMBL/GenBank/DDBJ databases">
        <title>Evolutionary Origins and Diversification of the Mycorrhizal Mutualists.</title>
        <authorList>
            <consortium name="DOE Joint Genome Institute"/>
            <consortium name="Mycorrhizal Genomics Consortium"/>
            <person name="Kohler A."/>
            <person name="Kuo A."/>
            <person name="Nagy L.G."/>
            <person name="Floudas D."/>
            <person name="Copeland A."/>
            <person name="Barry K.W."/>
            <person name="Cichocki N."/>
            <person name="Veneault-Fourrey C."/>
            <person name="LaButti K."/>
            <person name="Lindquist E.A."/>
            <person name="Lipzen A."/>
            <person name="Lundell T."/>
            <person name="Morin E."/>
            <person name="Murat C."/>
            <person name="Riley R."/>
            <person name="Ohm R."/>
            <person name="Sun H."/>
            <person name="Tunlid A."/>
            <person name="Henrissat B."/>
            <person name="Grigoriev I.V."/>
            <person name="Hibbett D.S."/>
            <person name="Martin F."/>
        </authorList>
    </citation>
    <scope>NUCLEOTIDE SEQUENCE [LARGE SCALE GENOMIC DNA]</scope>
    <source>
        <strain evidence="7 8">Koide BX008</strain>
    </source>
</reference>
<sequence>MFESNIEKLRTQIENNEGLLLVITAEAFFALMGASVKLLGTDISVLEIIWVRMVVTYILSVAYMVYAKINDPVLGPPGIRILLTFRGLVGYIGIFGPYYALQYLPLTDAVALTFLTPLFTAILGALLLKEKFGIKEASGAMISLIGAILIARPPFIFGTAGHSEMELRGPEIMDEHEVTPHQRIVAVGVGLLGAFGAAIQYTLIRIIGKQAHALHNTTYLAMLSVAATTISMVVMKTSIIVPSKWSAAGLLVFVGIFGMISQTLMTMGYQREAIGRASMGMYSGMIFALILGKVVFGTVPGVISFAGTAMILGSALYIALTKGKEEDKAGEKAFFSMIAGEDVEVQLLGMSERTEDGELASA</sequence>